<reference evidence="2" key="1">
    <citation type="journal article" date="2020" name="Fungal Divers.">
        <title>Resolving the Mortierellaceae phylogeny through synthesis of multi-gene phylogenetics and phylogenomics.</title>
        <authorList>
            <person name="Vandepol N."/>
            <person name="Liber J."/>
            <person name="Desiro A."/>
            <person name="Na H."/>
            <person name="Kennedy M."/>
            <person name="Barry K."/>
            <person name="Grigoriev I.V."/>
            <person name="Miller A.N."/>
            <person name="O'Donnell K."/>
            <person name="Stajich J.E."/>
            <person name="Bonito G."/>
        </authorList>
    </citation>
    <scope>NUCLEOTIDE SEQUENCE</scope>
    <source>
        <strain evidence="2">MES-2147</strain>
    </source>
</reference>
<sequence>MDNHLHPAWQADATHGELLPSTGVQLALDALVQQSGILTPMDIGVLMDHLELLMKDCSQANIQAGKNWVVHHCQTPQLYDLLSRAMVAIAISRTTFHDKLHIIYLINDILSHSERKQQRWIKDALYPHLVPILRVAYYYPGIDDSQRQRVIKDDADYYEPMPAYVSIPLQKDESNKRDAIQDNLKEFLAEDASTQSNPETTKDEGWHKGYLDEFYKAVVEKRKLAFSKDPPPRRRRRPGLLLYLPEGVLVRLHIRGLAPGLGLDLVCARVGRLLDTVGQVGAGVEAGV</sequence>
<dbReference type="EMBL" id="JAAAHW010009370">
    <property type="protein sequence ID" value="KAF9942198.1"/>
    <property type="molecule type" value="Genomic_DNA"/>
</dbReference>
<organism evidence="2 3">
    <name type="scientific">Modicella reniformis</name>
    <dbReference type="NCBI Taxonomy" id="1440133"/>
    <lineage>
        <taxon>Eukaryota</taxon>
        <taxon>Fungi</taxon>
        <taxon>Fungi incertae sedis</taxon>
        <taxon>Mucoromycota</taxon>
        <taxon>Mortierellomycotina</taxon>
        <taxon>Mortierellomycetes</taxon>
        <taxon>Mortierellales</taxon>
        <taxon>Mortierellaceae</taxon>
        <taxon>Modicella</taxon>
    </lineage>
</organism>
<dbReference type="AlphaFoldDB" id="A0A9P6LTG3"/>
<name>A0A9P6LTG3_9FUNG</name>
<dbReference type="Proteomes" id="UP000749646">
    <property type="component" value="Unassembled WGS sequence"/>
</dbReference>
<dbReference type="Gene3D" id="1.25.40.90">
    <property type="match status" value="1"/>
</dbReference>
<dbReference type="OrthoDB" id="21470at2759"/>
<dbReference type="PANTHER" id="PTHR12323:SF0">
    <property type="entry name" value="CALCIUM HOMEOSTASIS ENDOPLASMIC RETICULUM PROTEIN"/>
    <property type="match status" value="1"/>
</dbReference>
<dbReference type="PANTHER" id="PTHR12323">
    <property type="entry name" value="SR-RELATED CTD ASSOCIATED FACTOR 6"/>
    <property type="match status" value="1"/>
</dbReference>
<evidence type="ECO:0000313" key="3">
    <source>
        <dbReference type="Proteomes" id="UP000749646"/>
    </source>
</evidence>
<dbReference type="InterPro" id="IPR008942">
    <property type="entry name" value="ENTH_VHS"/>
</dbReference>
<feature type="domain" description="CID" evidence="1">
    <location>
        <begin position="50"/>
        <end position="150"/>
    </location>
</feature>
<protein>
    <recommendedName>
        <fullName evidence="1">CID domain-containing protein</fullName>
    </recommendedName>
</protein>
<evidence type="ECO:0000259" key="1">
    <source>
        <dbReference type="Pfam" id="PF04818"/>
    </source>
</evidence>
<dbReference type="GO" id="GO:0048471">
    <property type="term" value="C:perinuclear region of cytoplasm"/>
    <property type="evidence" value="ECO:0007669"/>
    <property type="project" value="TreeGrafter"/>
</dbReference>
<dbReference type="Pfam" id="PF04818">
    <property type="entry name" value="CID"/>
    <property type="match status" value="1"/>
</dbReference>
<evidence type="ECO:0000313" key="2">
    <source>
        <dbReference type="EMBL" id="KAF9942198.1"/>
    </source>
</evidence>
<gene>
    <name evidence="2" type="ORF">BGZ65_007730</name>
</gene>
<dbReference type="InterPro" id="IPR006569">
    <property type="entry name" value="CID_dom"/>
</dbReference>
<proteinExistence type="predicted"/>
<dbReference type="GO" id="GO:0006874">
    <property type="term" value="P:intracellular calcium ion homeostasis"/>
    <property type="evidence" value="ECO:0007669"/>
    <property type="project" value="TreeGrafter"/>
</dbReference>
<accession>A0A9P6LTG3</accession>
<keyword evidence="3" id="KW-1185">Reference proteome</keyword>
<comment type="caution">
    <text evidence="2">The sequence shown here is derived from an EMBL/GenBank/DDBJ whole genome shotgun (WGS) entry which is preliminary data.</text>
</comment>